<dbReference type="AlphaFoldDB" id="A0A1I8IKX4"/>
<evidence type="ECO:0000313" key="5">
    <source>
        <dbReference type="WBParaSite" id="maker-uti_cns_0013687-snap-gene-0.1-mRNA-1"/>
    </source>
</evidence>
<reference evidence="3 4" key="1">
    <citation type="submission" date="2016-11" db="UniProtKB">
        <authorList>
            <consortium name="WormBaseParasite"/>
        </authorList>
    </citation>
    <scope>IDENTIFICATION</scope>
</reference>
<evidence type="ECO:0000256" key="1">
    <source>
        <dbReference type="SAM" id="MobiDB-lite"/>
    </source>
</evidence>
<organism evidence="2 5">
    <name type="scientific">Macrostomum lignano</name>
    <dbReference type="NCBI Taxonomy" id="282301"/>
    <lineage>
        <taxon>Eukaryota</taxon>
        <taxon>Metazoa</taxon>
        <taxon>Spiralia</taxon>
        <taxon>Lophotrochozoa</taxon>
        <taxon>Platyhelminthes</taxon>
        <taxon>Rhabditophora</taxon>
        <taxon>Macrostomorpha</taxon>
        <taxon>Macrostomida</taxon>
        <taxon>Macrostomidae</taxon>
        <taxon>Macrostomum</taxon>
    </lineage>
</organism>
<feature type="compositionally biased region" description="Low complexity" evidence="1">
    <location>
        <begin position="30"/>
        <end position="40"/>
    </location>
</feature>
<keyword evidence="2" id="KW-1185">Reference proteome</keyword>
<evidence type="ECO:0000313" key="2">
    <source>
        <dbReference type="Proteomes" id="UP000095280"/>
    </source>
</evidence>
<dbReference type="WBParaSite" id="maker-uti_cns_0011543-snap-gene-0.4-mRNA-1">
    <property type="protein sequence ID" value="maker-uti_cns_0011543-snap-gene-0.4-mRNA-1"/>
    <property type="gene ID" value="maker-uti_cns_0011543-snap-gene-0.4"/>
</dbReference>
<dbReference type="Proteomes" id="UP000095280">
    <property type="component" value="Unplaced"/>
</dbReference>
<feature type="region of interest" description="Disordered" evidence="1">
    <location>
        <begin position="30"/>
        <end position="75"/>
    </location>
</feature>
<evidence type="ECO:0000313" key="3">
    <source>
        <dbReference type="WBParaSite" id="maker-uti_cns_0011543-snap-gene-0.4-mRNA-1"/>
    </source>
</evidence>
<dbReference type="WBParaSite" id="maker-uti_cns_0012792-snap-gene-0.4-mRNA-1">
    <property type="protein sequence ID" value="maker-uti_cns_0012792-snap-gene-0.4-mRNA-1"/>
    <property type="gene ID" value="maker-uti_cns_0012792-snap-gene-0.4"/>
</dbReference>
<proteinExistence type="predicted"/>
<sequence length="75" mass="7682">MAGVGSRQPAGGHQAASGFGSRLKWAPLDDSFSSNASSADGKGYLMAHNLSKSRQQKLKANSRGHGALGQPGSRS</sequence>
<dbReference type="WBParaSite" id="maker-uti_cns_0013687-snap-gene-0.1-mRNA-1">
    <property type="protein sequence ID" value="maker-uti_cns_0013687-snap-gene-0.1-mRNA-1"/>
    <property type="gene ID" value="maker-uti_cns_0013687-snap-gene-0.1"/>
</dbReference>
<evidence type="ECO:0000313" key="4">
    <source>
        <dbReference type="WBParaSite" id="maker-uti_cns_0012792-snap-gene-0.4-mRNA-1"/>
    </source>
</evidence>
<protein>
    <submittedName>
        <fullName evidence="3 4">Myelin basic protein</fullName>
    </submittedName>
</protein>
<name>A0A1I8IKX4_9PLAT</name>
<accession>A0A1I8IKX4</accession>